<sequence>MKNTVQLSDKEQVNLFIQNLEKEQAEIVQRIREIILKTDKEIAEHIKWNSPSFYYSGTMKAFNPKEYKRDLIVLNLHKGRIMLVLPTGAKISDTTNLLEGKYTDGRRLINFENLEDVESKAGKLQTIIKEWLKLIEK</sequence>
<dbReference type="EMBL" id="BAABAK010000003">
    <property type="protein sequence ID" value="GAA3955271.1"/>
    <property type="molecule type" value="Genomic_DNA"/>
</dbReference>
<dbReference type="Proteomes" id="UP001501081">
    <property type="component" value="Unassembled WGS sequence"/>
</dbReference>
<name>A0ABP7NW79_9SPHI</name>
<comment type="caution">
    <text evidence="2">The sequence shown here is derived from an EMBL/GenBank/DDBJ whole genome shotgun (WGS) entry which is preliminary data.</text>
</comment>
<organism evidence="2 3">
    <name type="scientific">Pedobacter ginsengiterrae</name>
    <dbReference type="NCBI Taxonomy" id="871696"/>
    <lineage>
        <taxon>Bacteria</taxon>
        <taxon>Pseudomonadati</taxon>
        <taxon>Bacteroidota</taxon>
        <taxon>Sphingobacteriia</taxon>
        <taxon>Sphingobacteriales</taxon>
        <taxon>Sphingobacteriaceae</taxon>
        <taxon>Pedobacter</taxon>
    </lineage>
</organism>
<dbReference type="RefSeq" id="WP_344764932.1">
    <property type="nucleotide sequence ID" value="NZ_BAABAK010000003.1"/>
</dbReference>
<gene>
    <name evidence="2" type="ORF">GCM10022246_06700</name>
</gene>
<evidence type="ECO:0000313" key="3">
    <source>
        <dbReference type="Proteomes" id="UP001501081"/>
    </source>
</evidence>
<feature type="domain" description="YdhG-like" evidence="1">
    <location>
        <begin position="25"/>
        <end position="132"/>
    </location>
</feature>
<dbReference type="Pfam" id="PF08818">
    <property type="entry name" value="DUF1801"/>
    <property type="match status" value="1"/>
</dbReference>
<keyword evidence="3" id="KW-1185">Reference proteome</keyword>
<proteinExistence type="predicted"/>
<dbReference type="SUPFAM" id="SSF159888">
    <property type="entry name" value="YdhG-like"/>
    <property type="match status" value="1"/>
</dbReference>
<evidence type="ECO:0000259" key="1">
    <source>
        <dbReference type="Pfam" id="PF08818"/>
    </source>
</evidence>
<evidence type="ECO:0000313" key="2">
    <source>
        <dbReference type="EMBL" id="GAA3955271.1"/>
    </source>
</evidence>
<reference evidence="3" key="1">
    <citation type="journal article" date="2019" name="Int. J. Syst. Evol. Microbiol.">
        <title>The Global Catalogue of Microorganisms (GCM) 10K type strain sequencing project: providing services to taxonomists for standard genome sequencing and annotation.</title>
        <authorList>
            <consortium name="The Broad Institute Genomics Platform"/>
            <consortium name="The Broad Institute Genome Sequencing Center for Infectious Disease"/>
            <person name="Wu L."/>
            <person name="Ma J."/>
        </authorList>
    </citation>
    <scope>NUCLEOTIDE SEQUENCE [LARGE SCALE GENOMIC DNA]</scope>
    <source>
        <strain evidence="3">JCM 17338</strain>
    </source>
</reference>
<protein>
    <recommendedName>
        <fullName evidence="1">YdhG-like domain-containing protein</fullName>
    </recommendedName>
</protein>
<accession>A0ABP7NW79</accession>
<dbReference type="InterPro" id="IPR014922">
    <property type="entry name" value="YdhG-like"/>
</dbReference>
<dbReference type="Gene3D" id="3.90.1150.200">
    <property type="match status" value="1"/>
</dbReference>